<name>A0A2U3DPP5_PURLI</name>
<dbReference type="PROSITE" id="PS00463">
    <property type="entry name" value="ZN2_CY6_FUNGAL_1"/>
    <property type="match status" value="1"/>
</dbReference>
<evidence type="ECO:0000259" key="3">
    <source>
        <dbReference type="PROSITE" id="PS50048"/>
    </source>
</evidence>
<feature type="compositionally biased region" description="Basic and acidic residues" evidence="2">
    <location>
        <begin position="203"/>
        <end position="212"/>
    </location>
</feature>
<dbReference type="GO" id="GO:0008270">
    <property type="term" value="F:zinc ion binding"/>
    <property type="evidence" value="ECO:0007669"/>
    <property type="project" value="InterPro"/>
</dbReference>
<dbReference type="InterPro" id="IPR001138">
    <property type="entry name" value="Zn2Cys6_DnaBD"/>
</dbReference>
<comment type="caution">
    <text evidence="4">The sequence shown here is derived from an EMBL/GenBank/DDBJ whole genome shotgun (WGS) entry which is preliminary data.</text>
</comment>
<dbReference type="AlphaFoldDB" id="A0A2U3DPP5"/>
<evidence type="ECO:0000313" key="4">
    <source>
        <dbReference type="EMBL" id="PWI64216.1"/>
    </source>
</evidence>
<dbReference type="InterPro" id="IPR036864">
    <property type="entry name" value="Zn2-C6_fun-type_DNA-bd_sf"/>
</dbReference>
<protein>
    <recommendedName>
        <fullName evidence="3">Zn(2)-C6 fungal-type domain-containing protein</fullName>
    </recommendedName>
</protein>
<dbReference type="PROSITE" id="PS50048">
    <property type="entry name" value="ZN2_CY6_FUNGAL_2"/>
    <property type="match status" value="1"/>
</dbReference>
<organism evidence="4 5">
    <name type="scientific">Purpureocillium lilacinum</name>
    <name type="common">Paecilomyces lilacinus</name>
    <dbReference type="NCBI Taxonomy" id="33203"/>
    <lineage>
        <taxon>Eukaryota</taxon>
        <taxon>Fungi</taxon>
        <taxon>Dikarya</taxon>
        <taxon>Ascomycota</taxon>
        <taxon>Pezizomycotina</taxon>
        <taxon>Sordariomycetes</taxon>
        <taxon>Hypocreomycetidae</taxon>
        <taxon>Hypocreales</taxon>
        <taxon>Ophiocordycipitaceae</taxon>
        <taxon>Purpureocillium</taxon>
    </lineage>
</organism>
<reference evidence="4 5" key="1">
    <citation type="journal article" date="2016" name="Front. Microbiol.">
        <title>Genome and transcriptome sequences reveal the specific parasitism of the nematophagous Purpureocillium lilacinum 36-1.</title>
        <authorList>
            <person name="Xie J."/>
            <person name="Li S."/>
            <person name="Mo C."/>
            <person name="Xiao X."/>
            <person name="Peng D."/>
            <person name="Wang G."/>
            <person name="Xiao Y."/>
        </authorList>
    </citation>
    <scope>NUCLEOTIDE SEQUENCE [LARGE SCALE GENOMIC DNA]</scope>
    <source>
        <strain evidence="4 5">36-1</strain>
    </source>
</reference>
<feature type="domain" description="Zn(2)-C6 fungal-type" evidence="3">
    <location>
        <begin position="53"/>
        <end position="87"/>
    </location>
</feature>
<dbReference type="Proteomes" id="UP000245956">
    <property type="component" value="Unassembled WGS sequence"/>
</dbReference>
<gene>
    <name evidence="4" type="ORF">PCL_12033</name>
</gene>
<dbReference type="SUPFAM" id="SSF57701">
    <property type="entry name" value="Zn2/Cys6 DNA-binding domain"/>
    <property type="match status" value="1"/>
</dbReference>
<evidence type="ECO:0000256" key="1">
    <source>
        <dbReference type="ARBA" id="ARBA00023242"/>
    </source>
</evidence>
<dbReference type="Gene3D" id="4.10.240.10">
    <property type="entry name" value="Zn(2)-C6 fungal-type DNA-binding domain"/>
    <property type="match status" value="1"/>
</dbReference>
<evidence type="ECO:0000256" key="2">
    <source>
        <dbReference type="SAM" id="MobiDB-lite"/>
    </source>
</evidence>
<feature type="region of interest" description="Disordered" evidence="2">
    <location>
        <begin position="192"/>
        <end position="212"/>
    </location>
</feature>
<dbReference type="EMBL" id="LCWV01000080">
    <property type="protein sequence ID" value="PWI64216.1"/>
    <property type="molecule type" value="Genomic_DNA"/>
</dbReference>
<dbReference type="SMART" id="SM00066">
    <property type="entry name" value="GAL4"/>
    <property type="match status" value="1"/>
</dbReference>
<dbReference type="CDD" id="cd00067">
    <property type="entry name" value="GAL4"/>
    <property type="match status" value="1"/>
</dbReference>
<proteinExistence type="predicted"/>
<keyword evidence="1" id="KW-0539">Nucleus</keyword>
<dbReference type="GO" id="GO:0000981">
    <property type="term" value="F:DNA-binding transcription factor activity, RNA polymerase II-specific"/>
    <property type="evidence" value="ECO:0007669"/>
    <property type="project" value="InterPro"/>
</dbReference>
<accession>A0A2U3DPP5</accession>
<sequence>MYQHSFHISQQVEFAAHLVQDNSMEYQRDVLLYAKPASPYALMATWPRRTIMACMYCRQRKIRCSGFQKLVEGKCQNCYWRKQGCAFEPISTDAHAAVLKSLITEHIHHEIHSKAPSSWQFINAGIRQGPNVAPMPTFSHTALHCSSTLQQLPLDTNSAADVESGRHRKRLKIMQEGSANSMDPVQPRLTIAHSPSKCTSPAEDTRDDKSIEGNKKAASFTGIVEPLQASATSTSLVRSGMPKSRRRILQDNSRRIAQPKSSGYQRSRDSTASVMSLKNLVNNFDAVA</sequence>
<evidence type="ECO:0000313" key="5">
    <source>
        <dbReference type="Proteomes" id="UP000245956"/>
    </source>
</evidence>